<dbReference type="AlphaFoldDB" id="A0A0D1K0R5"/>
<dbReference type="PATRIC" id="fig|1549858.7.peg.1309"/>
<sequence>MRVMVAAMLAGACLATPALAADRTGYQAIAAGDFATAAKQIEAERRIFPDRPELMLNLAAAYLRTGRTADARALYRGVLERPAVAMDMPNGAVLSSHDVATRGLSRLTSTTLATR</sequence>
<name>A0A0D1K0R5_9SPHN</name>
<organism evidence="1 2">
    <name type="scientific">Sphingomonas melonis</name>
    <dbReference type="NCBI Taxonomy" id="152682"/>
    <lineage>
        <taxon>Bacteria</taxon>
        <taxon>Pseudomonadati</taxon>
        <taxon>Pseudomonadota</taxon>
        <taxon>Alphaproteobacteria</taxon>
        <taxon>Sphingomonadales</taxon>
        <taxon>Sphingomonadaceae</taxon>
        <taxon>Sphingomonas</taxon>
    </lineage>
</organism>
<evidence type="ECO:0008006" key="3">
    <source>
        <dbReference type="Google" id="ProtNLM"/>
    </source>
</evidence>
<dbReference type="Gene3D" id="1.25.40.10">
    <property type="entry name" value="Tetratricopeptide repeat domain"/>
    <property type="match status" value="1"/>
</dbReference>
<protein>
    <recommendedName>
        <fullName evidence="3">Tetratricopeptide repeat protein</fullName>
    </recommendedName>
</protein>
<evidence type="ECO:0000313" key="1">
    <source>
        <dbReference type="EMBL" id="KIU27063.1"/>
    </source>
</evidence>
<dbReference type="Proteomes" id="UP000033203">
    <property type="component" value="Unassembled WGS sequence"/>
</dbReference>
<comment type="caution">
    <text evidence="1">The sequence shown here is derived from an EMBL/GenBank/DDBJ whole genome shotgun (WGS) entry which is preliminary data.</text>
</comment>
<gene>
    <name evidence="1" type="ORF">SR41_11380</name>
</gene>
<dbReference type="Pfam" id="PF14559">
    <property type="entry name" value="TPR_19"/>
    <property type="match status" value="1"/>
</dbReference>
<accession>A0A0D1K0R5</accession>
<dbReference type="InterPro" id="IPR011990">
    <property type="entry name" value="TPR-like_helical_dom_sf"/>
</dbReference>
<dbReference type="SUPFAM" id="SSF48452">
    <property type="entry name" value="TPR-like"/>
    <property type="match status" value="1"/>
</dbReference>
<reference evidence="1 2" key="1">
    <citation type="submission" date="2015-01" db="EMBL/GenBank/DDBJ databases">
        <title>Genome of Sphingomonas taxi strain 30a.</title>
        <authorList>
            <person name="Eevers N."/>
            <person name="Van Hamme J."/>
            <person name="Bottos E."/>
            <person name="Weyens N."/>
            <person name="Vangronsveld J."/>
        </authorList>
    </citation>
    <scope>NUCLEOTIDE SEQUENCE [LARGE SCALE GENOMIC DNA]</scope>
    <source>
        <strain evidence="1 2">30a</strain>
    </source>
</reference>
<evidence type="ECO:0000313" key="2">
    <source>
        <dbReference type="Proteomes" id="UP000033203"/>
    </source>
</evidence>
<dbReference type="EMBL" id="JXTP01000055">
    <property type="protein sequence ID" value="KIU27063.1"/>
    <property type="molecule type" value="Genomic_DNA"/>
</dbReference>
<dbReference type="RefSeq" id="WP_020486549.1">
    <property type="nucleotide sequence ID" value="NZ_CP023705.1"/>
</dbReference>
<dbReference type="GeneID" id="93798063"/>
<proteinExistence type="predicted"/>